<comment type="function">
    <text evidence="2">Antitoxin component of a type II toxin-antitoxin (TA) system.</text>
</comment>
<dbReference type="NCBIfam" id="TIGR01552">
    <property type="entry name" value="phd_fam"/>
    <property type="match status" value="1"/>
</dbReference>
<dbReference type="Gene3D" id="3.40.1620.10">
    <property type="entry name" value="YefM-like domain"/>
    <property type="match status" value="1"/>
</dbReference>
<dbReference type="EMBL" id="MFJB01000090">
    <property type="protein sequence ID" value="OGF98699.1"/>
    <property type="molecule type" value="Genomic_DNA"/>
</dbReference>
<evidence type="ECO:0000313" key="3">
    <source>
        <dbReference type="EMBL" id="OGF98699.1"/>
    </source>
</evidence>
<protein>
    <recommendedName>
        <fullName evidence="2">Antitoxin</fullName>
    </recommendedName>
</protein>
<evidence type="ECO:0000256" key="2">
    <source>
        <dbReference type="RuleBase" id="RU362080"/>
    </source>
</evidence>
<accession>A0A1F5YEW8</accession>
<sequence length="96" mass="11296">MDTNIVSTTELQRNIKSVLDKLNDNNEPLIVVRDSKPKAVMMPYSEYKRLSSLEKEVIRLQMEKVWEKMRIINKNVSDKELNKDIEEAIKYAKNGR</sequence>
<name>A0A1F5YEW8_9BACT</name>
<evidence type="ECO:0000313" key="4">
    <source>
        <dbReference type="Proteomes" id="UP000177396"/>
    </source>
</evidence>
<dbReference type="AlphaFoldDB" id="A0A1F5YEW8"/>
<gene>
    <name evidence="3" type="ORF">A2153_01440</name>
</gene>
<dbReference type="Proteomes" id="UP000177396">
    <property type="component" value="Unassembled WGS sequence"/>
</dbReference>
<dbReference type="SUPFAM" id="SSF143120">
    <property type="entry name" value="YefM-like"/>
    <property type="match status" value="1"/>
</dbReference>
<dbReference type="InterPro" id="IPR036165">
    <property type="entry name" value="YefM-like_sf"/>
</dbReference>
<organism evidence="3 4">
    <name type="scientific">Candidatus Gottesmanbacteria bacterium RBG_16_38_7b</name>
    <dbReference type="NCBI Taxonomy" id="1798372"/>
    <lineage>
        <taxon>Bacteria</taxon>
        <taxon>Candidatus Gottesmaniibacteriota</taxon>
    </lineage>
</organism>
<proteinExistence type="inferred from homology"/>
<dbReference type="InterPro" id="IPR006442">
    <property type="entry name" value="Antitoxin_Phd/YefM"/>
</dbReference>
<reference evidence="3 4" key="1">
    <citation type="journal article" date="2016" name="Nat. Commun.">
        <title>Thousands of microbial genomes shed light on interconnected biogeochemical processes in an aquifer system.</title>
        <authorList>
            <person name="Anantharaman K."/>
            <person name="Brown C.T."/>
            <person name="Hug L.A."/>
            <person name="Sharon I."/>
            <person name="Castelle C.J."/>
            <person name="Probst A.J."/>
            <person name="Thomas B.C."/>
            <person name="Singh A."/>
            <person name="Wilkins M.J."/>
            <person name="Karaoz U."/>
            <person name="Brodie E.L."/>
            <person name="Williams K.H."/>
            <person name="Hubbard S.S."/>
            <person name="Banfield J.F."/>
        </authorList>
    </citation>
    <scope>NUCLEOTIDE SEQUENCE [LARGE SCALE GENOMIC DNA]</scope>
</reference>
<comment type="similarity">
    <text evidence="1 2">Belongs to the phD/YefM antitoxin family.</text>
</comment>
<evidence type="ECO:0000256" key="1">
    <source>
        <dbReference type="ARBA" id="ARBA00009981"/>
    </source>
</evidence>
<dbReference type="Pfam" id="PF02604">
    <property type="entry name" value="PhdYeFM_antitox"/>
    <property type="match status" value="1"/>
</dbReference>
<comment type="caution">
    <text evidence="3">The sequence shown here is derived from an EMBL/GenBank/DDBJ whole genome shotgun (WGS) entry which is preliminary data.</text>
</comment>